<reference evidence="7" key="1">
    <citation type="submission" date="2020-05" db="EMBL/GenBank/DDBJ databases">
        <title>Mycena genomes resolve the evolution of fungal bioluminescence.</title>
        <authorList>
            <person name="Tsai I.J."/>
        </authorList>
    </citation>
    <scope>NUCLEOTIDE SEQUENCE</scope>
    <source>
        <strain evidence="7">171206Taipei</strain>
    </source>
</reference>
<dbReference type="GeneID" id="59347607"/>
<feature type="chain" id="PRO_5034836788" description="Ribonuclease P/MRP protein subunit POP5" evidence="6">
    <location>
        <begin position="20"/>
        <end position="155"/>
    </location>
</feature>
<comment type="similarity">
    <text evidence="2 5">Belongs to the eukaryotic/archaeal RNase P protein component 2 family.</text>
</comment>
<dbReference type="Pfam" id="PF01900">
    <property type="entry name" value="RNase_P_Rpp14"/>
    <property type="match status" value="1"/>
</dbReference>
<dbReference type="InterPro" id="IPR038085">
    <property type="entry name" value="Rnp2-like_sf"/>
</dbReference>
<dbReference type="EC" id="3.1.26.5" evidence="5"/>
<keyword evidence="4" id="KW-0539">Nucleus</keyword>
<evidence type="ECO:0000313" key="7">
    <source>
        <dbReference type="EMBL" id="KAF7298945.1"/>
    </source>
</evidence>
<sequence>MVRFKNRWLLVEFIAVVDSSTTATAPALDGQKIFAALRQSVLTNFGDVGWGSVGLSLSVKYYSPMTNICIIRVGREPHKIAWAAVTLLTAIEGRRYIPNVLHLSGTIKHTQLAAITHNREIVARFRAQAKTASAYQDSYDAKLETINAEIQALQD</sequence>
<dbReference type="OrthoDB" id="24745at2759"/>
<accession>A0A8H6SJE7</accession>
<dbReference type="GO" id="GO:0001682">
    <property type="term" value="P:tRNA 5'-leader removal"/>
    <property type="evidence" value="ECO:0007669"/>
    <property type="project" value="InterPro"/>
</dbReference>
<comment type="function">
    <text evidence="5">Component of ribonuclease P, a protein complex that generates mature tRNA molecules by cleaving their 5'-ends.</text>
</comment>
<evidence type="ECO:0000256" key="5">
    <source>
        <dbReference type="PIRNR" id="PIRNR023803"/>
    </source>
</evidence>
<dbReference type="InterPro" id="IPR016819">
    <property type="entry name" value="RNase_P/MRP_POP5"/>
</dbReference>
<evidence type="ECO:0000256" key="2">
    <source>
        <dbReference type="ARBA" id="ARBA00010800"/>
    </source>
</evidence>
<proteinExistence type="inferred from homology"/>
<dbReference type="InterPro" id="IPR002759">
    <property type="entry name" value="Pop5/Rpp14/Rnp2-like"/>
</dbReference>
<dbReference type="PANTHER" id="PTHR15441">
    <property type="entry name" value="RIBONUCLEASE P PROTEIN SUBUNIT P14"/>
    <property type="match status" value="1"/>
</dbReference>
<keyword evidence="6" id="KW-0732">Signal</keyword>
<keyword evidence="8" id="KW-1185">Reference proteome</keyword>
<protein>
    <recommendedName>
        <fullName evidence="5">Ribonuclease P/MRP protein subunit POP5</fullName>
        <ecNumber evidence="5">3.1.26.5</ecNumber>
    </recommendedName>
</protein>
<comment type="caution">
    <text evidence="7">The sequence shown here is derived from an EMBL/GenBank/DDBJ whole genome shotgun (WGS) entry which is preliminary data.</text>
</comment>
<feature type="signal peptide" evidence="6">
    <location>
        <begin position="1"/>
        <end position="19"/>
    </location>
</feature>
<keyword evidence="3 5" id="KW-0819">tRNA processing</keyword>
<dbReference type="GO" id="GO:0000172">
    <property type="term" value="C:ribonuclease MRP complex"/>
    <property type="evidence" value="ECO:0007669"/>
    <property type="project" value="TreeGrafter"/>
</dbReference>
<evidence type="ECO:0000256" key="1">
    <source>
        <dbReference type="ARBA" id="ARBA00004123"/>
    </source>
</evidence>
<dbReference type="PANTHER" id="PTHR15441:SF2">
    <property type="entry name" value="RIBONUCLEASE P_MRP PROTEIN SUBUNIT POP5"/>
    <property type="match status" value="1"/>
</dbReference>
<dbReference type="PIRSF" id="PIRSF023803">
    <property type="entry name" value="Ribonuclease_P_prd"/>
    <property type="match status" value="1"/>
</dbReference>
<evidence type="ECO:0000256" key="4">
    <source>
        <dbReference type="ARBA" id="ARBA00023242"/>
    </source>
</evidence>
<dbReference type="GO" id="GO:0030681">
    <property type="term" value="C:multimeric ribonuclease P complex"/>
    <property type="evidence" value="ECO:0007669"/>
    <property type="project" value="TreeGrafter"/>
</dbReference>
<dbReference type="GO" id="GO:0033204">
    <property type="term" value="F:ribonuclease P RNA binding"/>
    <property type="evidence" value="ECO:0007669"/>
    <property type="project" value="InterPro"/>
</dbReference>
<dbReference type="RefSeq" id="XP_037218333.1">
    <property type="nucleotide sequence ID" value="XM_037365091.1"/>
</dbReference>
<dbReference type="GO" id="GO:0005730">
    <property type="term" value="C:nucleolus"/>
    <property type="evidence" value="ECO:0007669"/>
    <property type="project" value="TreeGrafter"/>
</dbReference>
<dbReference type="Gene3D" id="3.30.70.3250">
    <property type="entry name" value="Ribonuclease P, Pop5 subunit"/>
    <property type="match status" value="1"/>
</dbReference>
<comment type="subcellular location">
    <subcellularLocation>
        <location evidence="1">Nucleus</location>
    </subcellularLocation>
</comment>
<evidence type="ECO:0000256" key="6">
    <source>
        <dbReference type="SAM" id="SignalP"/>
    </source>
</evidence>
<dbReference type="Proteomes" id="UP000636479">
    <property type="component" value="Unassembled WGS sequence"/>
</dbReference>
<dbReference type="EMBL" id="JACAZF010000007">
    <property type="protein sequence ID" value="KAF7298945.1"/>
    <property type="molecule type" value="Genomic_DNA"/>
</dbReference>
<dbReference type="AlphaFoldDB" id="A0A8H6SJE7"/>
<dbReference type="SUPFAM" id="SSF160350">
    <property type="entry name" value="Rnp2-like"/>
    <property type="match status" value="1"/>
</dbReference>
<evidence type="ECO:0000256" key="3">
    <source>
        <dbReference type="ARBA" id="ARBA00022694"/>
    </source>
</evidence>
<dbReference type="GO" id="GO:0004526">
    <property type="term" value="F:ribonuclease P activity"/>
    <property type="evidence" value="ECO:0007669"/>
    <property type="project" value="UniProtKB-EC"/>
</dbReference>
<comment type="catalytic activity">
    <reaction evidence="5">
        <text>Endonucleolytic cleavage of RNA, removing 5'-extranucleotides from tRNA precursor.</text>
        <dbReference type="EC" id="3.1.26.5"/>
    </reaction>
</comment>
<organism evidence="7 8">
    <name type="scientific">Mycena indigotica</name>
    <dbReference type="NCBI Taxonomy" id="2126181"/>
    <lineage>
        <taxon>Eukaryota</taxon>
        <taxon>Fungi</taxon>
        <taxon>Dikarya</taxon>
        <taxon>Basidiomycota</taxon>
        <taxon>Agaricomycotina</taxon>
        <taxon>Agaricomycetes</taxon>
        <taxon>Agaricomycetidae</taxon>
        <taxon>Agaricales</taxon>
        <taxon>Marasmiineae</taxon>
        <taxon>Mycenaceae</taxon>
        <taxon>Mycena</taxon>
    </lineage>
</organism>
<evidence type="ECO:0000313" key="8">
    <source>
        <dbReference type="Proteomes" id="UP000636479"/>
    </source>
</evidence>
<gene>
    <name evidence="7" type="ORF">MIND_00842600</name>
</gene>
<name>A0A8H6SJE7_9AGAR</name>